<proteinExistence type="predicted"/>
<feature type="transmembrane region" description="Helical" evidence="9">
    <location>
        <begin position="130"/>
        <end position="149"/>
    </location>
</feature>
<evidence type="ECO:0000256" key="3">
    <source>
        <dbReference type="ARBA" id="ARBA00022553"/>
    </source>
</evidence>
<keyword evidence="8" id="KW-0902">Two-component regulatory system</keyword>
<dbReference type="Gene3D" id="1.20.5.1930">
    <property type="match status" value="1"/>
</dbReference>
<keyword evidence="4" id="KW-0808">Transferase</keyword>
<dbReference type="Proteomes" id="UP000050509">
    <property type="component" value="Unassembled WGS sequence"/>
</dbReference>
<evidence type="ECO:0000313" key="11">
    <source>
        <dbReference type="EMBL" id="KPV55003.1"/>
    </source>
</evidence>
<evidence type="ECO:0000313" key="12">
    <source>
        <dbReference type="Proteomes" id="UP000050509"/>
    </source>
</evidence>
<dbReference type="InterPro" id="IPR036890">
    <property type="entry name" value="HATPase_C_sf"/>
</dbReference>
<evidence type="ECO:0000256" key="7">
    <source>
        <dbReference type="ARBA" id="ARBA00022840"/>
    </source>
</evidence>
<keyword evidence="9" id="KW-1133">Transmembrane helix</keyword>
<evidence type="ECO:0000256" key="4">
    <source>
        <dbReference type="ARBA" id="ARBA00022679"/>
    </source>
</evidence>
<evidence type="ECO:0000259" key="10">
    <source>
        <dbReference type="PROSITE" id="PS50109"/>
    </source>
</evidence>
<dbReference type="InterPro" id="IPR003594">
    <property type="entry name" value="HATPase_dom"/>
</dbReference>
<feature type="transmembrane region" description="Helical" evidence="9">
    <location>
        <begin position="102"/>
        <end position="123"/>
    </location>
</feature>
<dbReference type="InterPro" id="IPR050482">
    <property type="entry name" value="Sensor_HK_TwoCompSys"/>
</dbReference>
<keyword evidence="5" id="KW-0547">Nucleotide-binding</keyword>
<dbReference type="GO" id="GO:0046983">
    <property type="term" value="F:protein dimerization activity"/>
    <property type="evidence" value="ECO:0007669"/>
    <property type="project" value="InterPro"/>
</dbReference>
<keyword evidence="12" id="KW-1185">Reference proteome</keyword>
<evidence type="ECO:0000256" key="8">
    <source>
        <dbReference type="ARBA" id="ARBA00023012"/>
    </source>
</evidence>
<feature type="transmembrane region" description="Helical" evidence="9">
    <location>
        <begin position="7"/>
        <end position="25"/>
    </location>
</feature>
<keyword evidence="7" id="KW-0067">ATP-binding</keyword>
<evidence type="ECO:0000256" key="5">
    <source>
        <dbReference type="ARBA" id="ARBA00022741"/>
    </source>
</evidence>
<dbReference type="Pfam" id="PF07730">
    <property type="entry name" value="HisKA_3"/>
    <property type="match status" value="1"/>
</dbReference>
<dbReference type="GO" id="GO:0000155">
    <property type="term" value="F:phosphorelay sensor kinase activity"/>
    <property type="evidence" value="ECO:0007669"/>
    <property type="project" value="InterPro"/>
</dbReference>
<dbReference type="PANTHER" id="PTHR24421:SF10">
    <property type="entry name" value="NITRATE_NITRITE SENSOR PROTEIN NARQ"/>
    <property type="match status" value="1"/>
</dbReference>
<feature type="transmembrane region" description="Helical" evidence="9">
    <location>
        <begin position="155"/>
        <end position="178"/>
    </location>
</feature>
<name>A0A0P9DHL4_9CHLR</name>
<sequence>MPTFRLFVSMHFAIATLAIAHWLVAPFPPPSAVVPLAVFSLLSPGLLFVYLSIPTLRRTLKSFYLPIGIAWAAAGALAGPILDPYINLSNLHATSNTAPELLAQVVLWRQIILLLIPLVVLSWQYAMRQVVVFCALTSVLNIALLSRSMVLEQMISSSLLGIVVVQTIIFLLVGLMIVKLMNVQREQRQRLSEANARLTLYASTLEQLTISRERNRMARELHDVLAHTLSGVAVELEGLRAMLRLDVERANVLLNHSLQAIREGLSETRRALKELRARPLEDLGLALALRALAESYATRFDFGIELTIDADLGDYGAEVEQCVYRIAQEALTNIAEHAQAHTVQLVLKRDRDHLRLLIGDDGCGFDPNLGAEGNHYGLLGMRERSELIGGRLAVTSQVGKGTQICFSFGGNQ</sequence>
<keyword evidence="9" id="KW-0812">Transmembrane</keyword>
<dbReference type="PROSITE" id="PS50109">
    <property type="entry name" value="HIS_KIN"/>
    <property type="match status" value="1"/>
</dbReference>
<dbReference type="EC" id="2.7.13.3" evidence="2"/>
<gene>
    <name evidence="11" type="ORF">SE17_00235</name>
</gene>
<comment type="caution">
    <text evidence="11">The sequence shown here is derived from an EMBL/GenBank/DDBJ whole genome shotgun (WGS) entry which is preliminary data.</text>
</comment>
<dbReference type="InterPro" id="IPR005467">
    <property type="entry name" value="His_kinase_dom"/>
</dbReference>
<protein>
    <recommendedName>
        <fullName evidence="2">histidine kinase</fullName>
        <ecNumber evidence="2">2.7.13.3</ecNumber>
    </recommendedName>
</protein>
<dbReference type="SMART" id="SM00387">
    <property type="entry name" value="HATPase_c"/>
    <property type="match status" value="1"/>
</dbReference>
<evidence type="ECO:0000256" key="1">
    <source>
        <dbReference type="ARBA" id="ARBA00000085"/>
    </source>
</evidence>
<dbReference type="PATRIC" id="fig|186479.3.peg.3635"/>
<reference evidence="11 12" key="1">
    <citation type="submission" date="2015-09" db="EMBL/GenBank/DDBJ databases">
        <title>Draft genome sequence of Kouleothrix aurantiaca JCM 19913.</title>
        <authorList>
            <person name="Hemp J."/>
        </authorList>
    </citation>
    <scope>NUCLEOTIDE SEQUENCE [LARGE SCALE GENOMIC DNA]</scope>
    <source>
        <strain evidence="11 12">COM-B</strain>
    </source>
</reference>
<feature type="transmembrane region" description="Helical" evidence="9">
    <location>
        <begin position="63"/>
        <end position="82"/>
    </location>
</feature>
<dbReference type="SUPFAM" id="SSF55874">
    <property type="entry name" value="ATPase domain of HSP90 chaperone/DNA topoisomerase II/histidine kinase"/>
    <property type="match status" value="1"/>
</dbReference>
<accession>A0A0P9DHL4</accession>
<keyword evidence="9" id="KW-0472">Membrane</keyword>
<keyword evidence="6" id="KW-0418">Kinase</keyword>
<evidence type="ECO:0000256" key="6">
    <source>
        <dbReference type="ARBA" id="ARBA00022777"/>
    </source>
</evidence>
<dbReference type="Pfam" id="PF02518">
    <property type="entry name" value="HATPase_c"/>
    <property type="match status" value="1"/>
</dbReference>
<feature type="domain" description="Histidine kinase" evidence="10">
    <location>
        <begin position="224"/>
        <end position="412"/>
    </location>
</feature>
<dbReference type="PANTHER" id="PTHR24421">
    <property type="entry name" value="NITRATE/NITRITE SENSOR PROTEIN NARX-RELATED"/>
    <property type="match status" value="1"/>
</dbReference>
<evidence type="ECO:0000256" key="9">
    <source>
        <dbReference type="SAM" id="Phobius"/>
    </source>
</evidence>
<dbReference type="EMBL" id="LJCR01000002">
    <property type="protein sequence ID" value="KPV55003.1"/>
    <property type="molecule type" value="Genomic_DNA"/>
</dbReference>
<keyword evidence="3" id="KW-0597">Phosphoprotein</keyword>
<feature type="transmembrane region" description="Helical" evidence="9">
    <location>
        <begin position="31"/>
        <end position="51"/>
    </location>
</feature>
<dbReference type="Gene3D" id="3.30.565.10">
    <property type="entry name" value="Histidine kinase-like ATPase, C-terminal domain"/>
    <property type="match status" value="1"/>
</dbReference>
<organism evidence="11 12">
    <name type="scientific">Kouleothrix aurantiaca</name>
    <dbReference type="NCBI Taxonomy" id="186479"/>
    <lineage>
        <taxon>Bacteria</taxon>
        <taxon>Bacillati</taxon>
        <taxon>Chloroflexota</taxon>
        <taxon>Chloroflexia</taxon>
        <taxon>Chloroflexales</taxon>
        <taxon>Roseiflexineae</taxon>
        <taxon>Roseiflexaceae</taxon>
        <taxon>Kouleothrix</taxon>
    </lineage>
</organism>
<dbReference type="GO" id="GO:0005524">
    <property type="term" value="F:ATP binding"/>
    <property type="evidence" value="ECO:0007669"/>
    <property type="project" value="UniProtKB-KW"/>
</dbReference>
<dbReference type="InterPro" id="IPR011712">
    <property type="entry name" value="Sig_transdc_His_kin_sub3_dim/P"/>
</dbReference>
<dbReference type="GO" id="GO:0016020">
    <property type="term" value="C:membrane"/>
    <property type="evidence" value="ECO:0007669"/>
    <property type="project" value="InterPro"/>
</dbReference>
<comment type="catalytic activity">
    <reaction evidence="1">
        <text>ATP + protein L-histidine = ADP + protein N-phospho-L-histidine.</text>
        <dbReference type="EC" id="2.7.13.3"/>
    </reaction>
</comment>
<dbReference type="CDD" id="cd16917">
    <property type="entry name" value="HATPase_UhpB-NarQ-NarX-like"/>
    <property type="match status" value="1"/>
</dbReference>
<evidence type="ECO:0000256" key="2">
    <source>
        <dbReference type="ARBA" id="ARBA00012438"/>
    </source>
</evidence>
<dbReference type="AlphaFoldDB" id="A0A0P9DHL4"/>